<dbReference type="InterPro" id="IPR011146">
    <property type="entry name" value="HIT-like"/>
</dbReference>
<feature type="active site" description="Tele-AMP-histidine intermediate" evidence="1">
    <location>
        <position position="101"/>
    </location>
</feature>
<feature type="short sequence motif" description="Histidine triad motif" evidence="2 3">
    <location>
        <begin position="99"/>
        <end position="103"/>
    </location>
</feature>
<feature type="domain" description="HIT" evidence="4">
    <location>
        <begin position="6"/>
        <end position="114"/>
    </location>
</feature>
<dbReference type="PANTHER" id="PTHR46648">
    <property type="entry name" value="HIT FAMILY PROTEIN 1"/>
    <property type="match status" value="1"/>
</dbReference>
<dbReference type="PANTHER" id="PTHR46648:SF1">
    <property type="entry name" value="ADENOSINE 5'-MONOPHOSPHORAMIDASE HNT1"/>
    <property type="match status" value="1"/>
</dbReference>
<dbReference type="SUPFAM" id="SSF54197">
    <property type="entry name" value="HIT-like"/>
    <property type="match status" value="1"/>
</dbReference>
<dbReference type="PROSITE" id="PS51084">
    <property type="entry name" value="HIT_2"/>
    <property type="match status" value="1"/>
</dbReference>
<evidence type="ECO:0000256" key="2">
    <source>
        <dbReference type="PIRSR" id="PIRSR601310-3"/>
    </source>
</evidence>
<proteinExistence type="predicted"/>
<reference evidence="6" key="1">
    <citation type="submission" date="2017-09" db="EMBL/GenBank/DDBJ databases">
        <title>The Reconstruction of 2,631 Draft Metagenome-Assembled Genomes from the Global Oceans.</title>
        <authorList>
            <person name="Tully B.J."/>
            <person name="Graham E.D."/>
            <person name="Heidelberg J.F."/>
        </authorList>
    </citation>
    <scope>NUCLEOTIDE SEQUENCE [LARGE SCALE GENOMIC DNA]</scope>
</reference>
<sequence length="138" mass="15526">MMDDCIFCKIGKGEIPSTKLYEGGNVLSFLDINPASKGHALVIPKKHYHTLLDMPHEEMKEVMEIVQKIAAAVMTTIPGTEGFNIIQSNNEVAGQVIPHVHFHIIPRSKDDKLNFAWEQGNAEQEELEKYAKLVKDKL</sequence>
<comment type="caution">
    <text evidence="5">The sequence shown here is derived from an EMBL/GenBank/DDBJ whole genome shotgun (WGS) entry which is preliminary data.</text>
</comment>
<dbReference type="InterPro" id="IPR036265">
    <property type="entry name" value="HIT-like_sf"/>
</dbReference>
<dbReference type="CDD" id="cd01277">
    <property type="entry name" value="HINT_subgroup"/>
    <property type="match status" value="1"/>
</dbReference>
<dbReference type="EMBL" id="NZBU01000009">
    <property type="protein sequence ID" value="MAG22245.1"/>
    <property type="molecule type" value="Genomic_DNA"/>
</dbReference>
<organism evidence="5 6">
    <name type="scientific">Candidatus Iainarchaeum sp</name>
    <dbReference type="NCBI Taxonomy" id="3101447"/>
    <lineage>
        <taxon>Archaea</taxon>
        <taxon>Candidatus Iainarchaeota</taxon>
        <taxon>Candidatus Iainarchaeia</taxon>
        <taxon>Candidatus Iainarchaeales</taxon>
        <taxon>Candidatus Iainarchaeaceae</taxon>
        <taxon>Candidatus Iainarchaeum</taxon>
    </lineage>
</organism>
<dbReference type="InterPro" id="IPR039384">
    <property type="entry name" value="HINT"/>
</dbReference>
<gene>
    <name evidence="5" type="ORF">CL943_02990</name>
</gene>
<dbReference type="Pfam" id="PF01230">
    <property type="entry name" value="HIT"/>
    <property type="match status" value="1"/>
</dbReference>
<evidence type="ECO:0000256" key="1">
    <source>
        <dbReference type="PIRSR" id="PIRSR601310-1"/>
    </source>
</evidence>
<dbReference type="GO" id="GO:0009117">
    <property type="term" value="P:nucleotide metabolic process"/>
    <property type="evidence" value="ECO:0007669"/>
    <property type="project" value="TreeGrafter"/>
</dbReference>
<dbReference type="PRINTS" id="PR00332">
    <property type="entry name" value="HISTRIAD"/>
</dbReference>
<evidence type="ECO:0000256" key="3">
    <source>
        <dbReference type="PROSITE-ProRule" id="PRU00464"/>
    </source>
</evidence>
<evidence type="ECO:0000313" key="5">
    <source>
        <dbReference type="EMBL" id="MAG22245.1"/>
    </source>
</evidence>
<dbReference type="AlphaFoldDB" id="A0A2D6M1E6"/>
<dbReference type="Gene3D" id="3.30.428.10">
    <property type="entry name" value="HIT-like"/>
    <property type="match status" value="1"/>
</dbReference>
<evidence type="ECO:0000259" key="4">
    <source>
        <dbReference type="PROSITE" id="PS51084"/>
    </source>
</evidence>
<dbReference type="GO" id="GO:0003824">
    <property type="term" value="F:catalytic activity"/>
    <property type="evidence" value="ECO:0007669"/>
    <property type="project" value="InterPro"/>
</dbReference>
<accession>A0A2D6M1E6</accession>
<evidence type="ECO:0000313" key="6">
    <source>
        <dbReference type="Proteomes" id="UP000226592"/>
    </source>
</evidence>
<dbReference type="InterPro" id="IPR001310">
    <property type="entry name" value="Histidine_triad_HIT"/>
</dbReference>
<name>A0A2D6M1E6_9ARCH</name>
<protein>
    <submittedName>
        <fullName evidence="5">HIT family protein</fullName>
    </submittedName>
</protein>
<dbReference type="Proteomes" id="UP000226592">
    <property type="component" value="Unassembled WGS sequence"/>
</dbReference>